<evidence type="ECO:0000256" key="5">
    <source>
        <dbReference type="ARBA" id="ARBA00022840"/>
    </source>
</evidence>
<dbReference type="Gene3D" id="1.20.1560.10">
    <property type="entry name" value="ABC transporter type 1, transmembrane domain"/>
    <property type="match status" value="1"/>
</dbReference>
<dbReference type="PROSITE" id="PS50929">
    <property type="entry name" value="ABC_TM1F"/>
    <property type="match status" value="1"/>
</dbReference>
<evidence type="ECO:0000259" key="10">
    <source>
        <dbReference type="PROSITE" id="PS50929"/>
    </source>
</evidence>
<keyword evidence="12" id="KW-1185">Reference proteome</keyword>
<keyword evidence="2" id="KW-0813">Transport</keyword>
<reference evidence="11" key="1">
    <citation type="submission" date="2023-02" db="EMBL/GenBank/DDBJ databases">
        <title>Genome of toxic invasive species Heracleum sosnowskyi carries increased number of genes despite the absence of recent whole-genome duplications.</title>
        <authorList>
            <person name="Schelkunov M."/>
            <person name="Shtratnikova V."/>
            <person name="Makarenko M."/>
            <person name="Klepikova A."/>
            <person name="Omelchenko D."/>
            <person name="Novikova G."/>
            <person name="Obukhova E."/>
            <person name="Bogdanov V."/>
            <person name="Penin A."/>
            <person name="Logacheva M."/>
        </authorList>
    </citation>
    <scope>NUCLEOTIDE SEQUENCE</scope>
    <source>
        <strain evidence="11">Hsosn_3</strain>
        <tissue evidence="11">Leaf</tissue>
    </source>
</reference>
<dbReference type="InterPro" id="IPR011527">
    <property type="entry name" value="ABC1_TM_dom"/>
</dbReference>
<dbReference type="InterPro" id="IPR044746">
    <property type="entry name" value="ABCC_6TM_D1"/>
</dbReference>
<keyword evidence="7 8" id="KW-0472">Membrane</keyword>
<keyword evidence="4" id="KW-0547">Nucleotide-binding</keyword>
<feature type="transmembrane region" description="Helical" evidence="8">
    <location>
        <begin position="213"/>
        <end position="244"/>
    </location>
</feature>
<dbReference type="InterPro" id="IPR036640">
    <property type="entry name" value="ABC1_TM_sf"/>
</dbReference>
<dbReference type="EMBL" id="JAUIZM010000009">
    <property type="protein sequence ID" value="KAK1363254.1"/>
    <property type="molecule type" value="Genomic_DNA"/>
</dbReference>
<keyword evidence="5" id="KW-0067">ATP-binding</keyword>
<name>A0AAD8HBE1_9APIA</name>
<feature type="domain" description="ABC transporter" evidence="9">
    <location>
        <begin position="311"/>
        <end position="525"/>
    </location>
</feature>
<dbReference type="SUPFAM" id="SSF52540">
    <property type="entry name" value="P-loop containing nucleoside triphosphate hydrolases"/>
    <property type="match status" value="2"/>
</dbReference>
<reference evidence="11" key="2">
    <citation type="submission" date="2023-05" db="EMBL/GenBank/DDBJ databases">
        <authorList>
            <person name="Schelkunov M.I."/>
        </authorList>
    </citation>
    <scope>NUCLEOTIDE SEQUENCE</scope>
    <source>
        <strain evidence="11">Hsosn_3</strain>
        <tissue evidence="11">Leaf</tissue>
    </source>
</reference>
<dbReference type="PROSITE" id="PS50893">
    <property type="entry name" value="ABC_TRANSPORTER_2"/>
    <property type="match status" value="1"/>
</dbReference>
<dbReference type="CDD" id="cd18579">
    <property type="entry name" value="ABC_6TM_ABCC_D1"/>
    <property type="match status" value="1"/>
</dbReference>
<dbReference type="InterPro" id="IPR050173">
    <property type="entry name" value="ABC_transporter_C-like"/>
</dbReference>
<dbReference type="Pfam" id="PF00664">
    <property type="entry name" value="ABC_membrane"/>
    <property type="match status" value="1"/>
</dbReference>
<dbReference type="GO" id="GO:0016020">
    <property type="term" value="C:membrane"/>
    <property type="evidence" value="ECO:0007669"/>
    <property type="project" value="UniProtKB-SubCell"/>
</dbReference>
<protein>
    <submittedName>
        <fullName evidence="11">Uncharacterized protein</fullName>
    </submittedName>
</protein>
<dbReference type="Gene3D" id="3.40.50.300">
    <property type="entry name" value="P-loop containing nucleotide triphosphate hydrolases"/>
    <property type="match status" value="3"/>
</dbReference>
<dbReference type="PANTHER" id="PTHR24223:SF181">
    <property type="entry name" value="ABC TRANSPORTER C FAMILY MEMBER 3"/>
    <property type="match status" value="1"/>
</dbReference>
<keyword evidence="3 8" id="KW-0812">Transmembrane</keyword>
<comment type="caution">
    <text evidence="11">The sequence shown here is derived from an EMBL/GenBank/DDBJ whole genome shotgun (WGS) entry which is preliminary data.</text>
</comment>
<dbReference type="InterPro" id="IPR003439">
    <property type="entry name" value="ABC_transporter-like_ATP-bd"/>
</dbReference>
<feature type="transmembrane region" description="Helical" evidence="8">
    <location>
        <begin position="107"/>
        <end position="130"/>
    </location>
</feature>
<evidence type="ECO:0000256" key="4">
    <source>
        <dbReference type="ARBA" id="ARBA00022741"/>
    </source>
</evidence>
<evidence type="ECO:0000313" key="12">
    <source>
        <dbReference type="Proteomes" id="UP001237642"/>
    </source>
</evidence>
<evidence type="ECO:0000313" key="11">
    <source>
        <dbReference type="EMBL" id="KAK1363254.1"/>
    </source>
</evidence>
<evidence type="ECO:0000256" key="2">
    <source>
        <dbReference type="ARBA" id="ARBA00022448"/>
    </source>
</evidence>
<dbReference type="GO" id="GO:0016887">
    <property type="term" value="F:ATP hydrolysis activity"/>
    <property type="evidence" value="ECO:0007669"/>
    <property type="project" value="InterPro"/>
</dbReference>
<evidence type="ECO:0000256" key="7">
    <source>
        <dbReference type="ARBA" id="ARBA00023136"/>
    </source>
</evidence>
<feature type="domain" description="ABC transmembrane type-1" evidence="10">
    <location>
        <begin position="99"/>
        <end position="277"/>
    </location>
</feature>
<gene>
    <name evidence="11" type="ORF">POM88_038815</name>
</gene>
<sequence length="734" mass="81942">MKQQLVQEILSSAYSSRLSNGEECKKYGGGETGTPYASASMFIAFFVGPYLIDKVVQYLNGNQDFKKEGYILIFAFIIAKLIECLAERHMFFKVQHLGTRDAERIGTFGWFMHDPWLVIVQVGLALVILFKNMGLASVAALVVTVIVMLVNVKLGILQENFQTNLMKSKDHRMKATSEVLRNLRILKLQGWEMRFLSKIMDLRNIETGWLRKFVYTNAIVTSVCWGTPTILAVVTFCTCMFLGIPLESGNILSALATFRILQVPIYNLPETISMIAQIKVSLDRISSFLCADELQTDVIERVERGSSDIVVEIVNGTFSWYACSSNPTLKDINFAVSRGMRVVVCGMVGSGKSSLLSCILGEVPKILGVIKMSGTKAYIAQTPWIQSGKIVENILFGKEMDQVWYEKVLEACCLKQDLEILPFGDQTVVGSRLFRECLLGLLESKTVIYVTHQVDFLPAAGLIMVMKDGRITQSGKYGDILNLGNYFMKLVGAHKTALSGLDSLQTGPASKSFDIRVAGLAIVYGLSLNQLQASVIWSLCNLENKIISVERMLQYSCIASDPPLVIESNRPADQWPFCGEVDNLQSTGSICSSSAPCFARSYLHISMRKEDWNCREKWQCIIPQDPTMFEGTLRSNLDPLEEYTNEQIWEGLNKFSEYGDNWSVGQRQLVCPGRALKRSKVLVLDEATAWVDTATDNLIQQTPREHFSDSTIITIAHRITSVLDSDMVLVLDNG</sequence>
<dbReference type="PANTHER" id="PTHR24223">
    <property type="entry name" value="ATP-BINDING CASSETTE SUB-FAMILY C"/>
    <property type="match status" value="1"/>
</dbReference>
<keyword evidence="6 8" id="KW-1133">Transmembrane helix</keyword>
<evidence type="ECO:0000259" key="9">
    <source>
        <dbReference type="PROSITE" id="PS50893"/>
    </source>
</evidence>
<dbReference type="GO" id="GO:0140359">
    <property type="term" value="F:ABC-type transporter activity"/>
    <property type="evidence" value="ECO:0007669"/>
    <property type="project" value="InterPro"/>
</dbReference>
<dbReference type="GO" id="GO:0005524">
    <property type="term" value="F:ATP binding"/>
    <property type="evidence" value="ECO:0007669"/>
    <property type="project" value="UniProtKB-KW"/>
</dbReference>
<dbReference type="SUPFAM" id="SSF90123">
    <property type="entry name" value="ABC transporter transmembrane region"/>
    <property type="match status" value="1"/>
</dbReference>
<comment type="subcellular location">
    <subcellularLocation>
        <location evidence="1">Membrane</location>
        <topology evidence="1">Multi-pass membrane protein</topology>
    </subcellularLocation>
</comment>
<feature type="transmembrane region" description="Helical" evidence="8">
    <location>
        <begin position="136"/>
        <end position="157"/>
    </location>
</feature>
<dbReference type="Pfam" id="PF00005">
    <property type="entry name" value="ABC_tran"/>
    <property type="match status" value="1"/>
</dbReference>
<evidence type="ECO:0000256" key="8">
    <source>
        <dbReference type="SAM" id="Phobius"/>
    </source>
</evidence>
<evidence type="ECO:0000256" key="1">
    <source>
        <dbReference type="ARBA" id="ARBA00004141"/>
    </source>
</evidence>
<evidence type="ECO:0000256" key="6">
    <source>
        <dbReference type="ARBA" id="ARBA00022989"/>
    </source>
</evidence>
<dbReference type="Proteomes" id="UP001237642">
    <property type="component" value="Unassembled WGS sequence"/>
</dbReference>
<accession>A0AAD8HBE1</accession>
<dbReference type="AlphaFoldDB" id="A0AAD8HBE1"/>
<evidence type="ECO:0000256" key="3">
    <source>
        <dbReference type="ARBA" id="ARBA00022692"/>
    </source>
</evidence>
<organism evidence="11 12">
    <name type="scientific">Heracleum sosnowskyi</name>
    <dbReference type="NCBI Taxonomy" id="360622"/>
    <lineage>
        <taxon>Eukaryota</taxon>
        <taxon>Viridiplantae</taxon>
        <taxon>Streptophyta</taxon>
        <taxon>Embryophyta</taxon>
        <taxon>Tracheophyta</taxon>
        <taxon>Spermatophyta</taxon>
        <taxon>Magnoliopsida</taxon>
        <taxon>eudicotyledons</taxon>
        <taxon>Gunneridae</taxon>
        <taxon>Pentapetalae</taxon>
        <taxon>asterids</taxon>
        <taxon>campanulids</taxon>
        <taxon>Apiales</taxon>
        <taxon>Apiaceae</taxon>
        <taxon>Apioideae</taxon>
        <taxon>apioid superclade</taxon>
        <taxon>Tordylieae</taxon>
        <taxon>Tordyliinae</taxon>
        <taxon>Heracleum</taxon>
    </lineage>
</organism>
<proteinExistence type="predicted"/>
<dbReference type="InterPro" id="IPR027417">
    <property type="entry name" value="P-loop_NTPase"/>
</dbReference>
<dbReference type="FunFam" id="1.20.1560.10:FF:000003">
    <property type="entry name" value="ABC transporter C family member 10"/>
    <property type="match status" value="1"/>
</dbReference>
<feature type="transmembrane region" description="Helical" evidence="8">
    <location>
        <begin position="69"/>
        <end position="86"/>
    </location>
</feature>